<dbReference type="RefSeq" id="WP_154571780.1">
    <property type="nucleotide sequence ID" value="NZ_VUNB01000001.1"/>
</dbReference>
<dbReference type="EMBL" id="VUNB01000001">
    <property type="protein sequence ID" value="MST68314.1"/>
    <property type="molecule type" value="Genomic_DNA"/>
</dbReference>
<feature type="domain" description="Type II secretion system protein GspF" evidence="8">
    <location>
        <begin position="272"/>
        <end position="394"/>
    </location>
</feature>
<name>A0A6A8M917_9FIRM</name>
<dbReference type="InterPro" id="IPR018076">
    <property type="entry name" value="T2SS_GspF_dom"/>
</dbReference>
<evidence type="ECO:0000256" key="4">
    <source>
        <dbReference type="ARBA" id="ARBA00022692"/>
    </source>
</evidence>
<dbReference type="Gene3D" id="1.20.81.30">
    <property type="entry name" value="Type II secretion system (T2SS), domain F"/>
    <property type="match status" value="2"/>
</dbReference>
<dbReference type="InterPro" id="IPR003004">
    <property type="entry name" value="GspF/PilC"/>
</dbReference>
<feature type="transmembrane region" description="Helical" evidence="7">
    <location>
        <begin position="376"/>
        <end position="399"/>
    </location>
</feature>
<comment type="caution">
    <text evidence="9">The sequence shown here is derived from an EMBL/GenBank/DDBJ whole genome shotgun (WGS) entry which is preliminary data.</text>
</comment>
<gene>
    <name evidence="9" type="ORF">FYJ66_01645</name>
</gene>
<evidence type="ECO:0000256" key="7">
    <source>
        <dbReference type="SAM" id="Phobius"/>
    </source>
</evidence>
<keyword evidence="6 7" id="KW-0472">Membrane</keyword>
<feature type="domain" description="Type II secretion system protein GspF" evidence="8">
    <location>
        <begin position="70"/>
        <end position="192"/>
    </location>
</feature>
<protein>
    <submittedName>
        <fullName evidence="9">Type II secretion system F family protein</fullName>
    </submittedName>
</protein>
<comment type="similarity">
    <text evidence="2">Belongs to the GSP F family.</text>
</comment>
<evidence type="ECO:0000256" key="5">
    <source>
        <dbReference type="ARBA" id="ARBA00022989"/>
    </source>
</evidence>
<reference evidence="9" key="1">
    <citation type="submission" date="2019-09" db="EMBL/GenBank/DDBJ databases">
        <title>In-depth cultivation of the pig gut microbiome towards novel bacterial diversity and tailored functional studies.</title>
        <authorList>
            <person name="Wylensek D."/>
            <person name="Hitch T.C.A."/>
            <person name="Clavel T."/>
        </authorList>
    </citation>
    <scope>NUCLEOTIDE SEQUENCE</scope>
    <source>
        <strain evidence="9">RF-744-FAT-WT-3</strain>
    </source>
</reference>
<evidence type="ECO:0000259" key="8">
    <source>
        <dbReference type="Pfam" id="PF00482"/>
    </source>
</evidence>
<evidence type="ECO:0000256" key="1">
    <source>
        <dbReference type="ARBA" id="ARBA00004651"/>
    </source>
</evidence>
<dbReference type="PRINTS" id="PR00812">
    <property type="entry name" value="BCTERIALGSPF"/>
</dbReference>
<proteinExistence type="inferred from homology"/>
<keyword evidence="5 7" id="KW-1133">Transmembrane helix</keyword>
<evidence type="ECO:0000256" key="6">
    <source>
        <dbReference type="ARBA" id="ARBA00023136"/>
    </source>
</evidence>
<sequence length="402" mass="43945">MNTYKYTALSPDGTPTKGVVQAVDEYDAVDKIKATCPIVTNISAVKEKKGILNAEIGGRKINQKNLSVMCSQFAIILQSGVNIARAMEMISTQIDDKKLKKILAGAAQDVSQGTGVADSFERNGPDLPATFIESVRAGEKSGTIDRSFRQMEQYYERAYKTEQKVRQALTYPAFVIVIAIIVLIVVMAKVIPTLAATFSDLGGKMPAITKTMIGMSHFFGSHWIPIVSVIVLMALGIEISTLTEKGHIFWSRVALKMPVVGNINVLSASSQFANTMAVLLSAGLGVDEAVDVTGKSLSNYILKAEVRNITSYLQEGRSLGDCMKRCKHFPDTLVDMCSVGEETGELDQTLRTTGQYFDNEADHATKQAIAKLEPTILILLAFFAGFIVFAIYLPIFTMYNYM</sequence>
<feature type="transmembrane region" description="Helical" evidence="7">
    <location>
        <begin position="222"/>
        <end position="242"/>
    </location>
</feature>
<dbReference type="AlphaFoldDB" id="A0A6A8M917"/>
<dbReference type="PANTHER" id="PTHR30012:SF0">
    <property type="entry name" value="TYPE II SECRETION SYSTEM PROTEIN F-RELATED"/>
    <property type="match status" value="1"/>
</dbReference>
<evidence type="ECO:0000313" key="9">
    <source>
        <dbReference type="EMBL" id="MST68314.1"/>
    </source>
</evidence>
<dbReference type="Pfam" id="PF00482">
    <property type="entry name" value="T2SSF"/>
    <property type="match status" value="2"/>
</dbReference>
<comment type="subcellular location">
    <subcellularLocation>
        <location evidence="1">Cell membrane</location>
        <topology evidence="1">Multi-pass membrane protein</topology>
    </subcellularLocation>
</comment>
<dbReference type="GO" id="GO:0005886">
    <property type="term" value="C:plasma membrane"/>
    <property type="evidence" value="ECO:0007669"/>
    <property type="project" value="UniProtKB-SubCell"/>
</dbReference>
<evidence type="ECO:0000256" key="3">
    <source>
        <dbReference type="ARBA" id="ARBA00022475"/>
    </source>
</evidence>
<keyword evidence="4 7" id="KW-0812">Transmembrane</keyword>
<dbReference type="InterPro" id="IPR042094">
    <property type="entry name" value="T2SS_GspF_sf"/>
</dbReference>
<accession>A0A6A8M917</accession>
<feature type="transmembrane region" description="Helical" evidence="7">
    <location>
        <begin position="169"/>
        <end position="191"/>
    </location>
</feature>
<organism evidence="9">
    <name type="scientific">Baileyella intestinalis</name>
    <dbReference type="NCBI Taxonomy" id="2606709"/>
    <lineage>
        <taxon>Bacteria</taxon>
        <taxon>Bacillati</taxon>
        <taxon>Bacillota</taxon>
        <taxon>Clostridia</taxon>
        <taxon>Peptostreptococcales</taxon>
        <taxon>Anaerovoracaceae</taxon>
        <taxon>Baileyella</taxon>
    </lineage>
</organism>
<keyword evidence="3" id="KW-1003">Cell membrane</keyword>
<dbReference type="PANTHER" id="PTHR30012">
    <property type="entry name" value="GENERAL SECRETION PATHWAY PROTEIN"/>
    <property type="match status" value="1"/>
</dbReference>
<evidence type="ECO:0000256" key="2">
    <source>
        <dbReference type="ARBA" id="ARBA00005745"/>
    </source>
</evidence>